<sequence>MILTCYYCTKELPSNQMKRCSRCLLVTYCSKECQTISWKASHKQNCKIHPSLVSPDDPNKAVSKAERPEKFTPEWIELEIDRALSRWMQLWRSCFQMYAWMCLDLANHPRERVMTHCMQLIVQPRNFEDDPAKQYFIVEASVVSIADVQARHPTLEVTIDPTDYTRMRFVVIMQNHLGEARRLRLVQWNDIGLEKKRQMDKADSASLGGDSPDSPWVQTLISAVDSMSPSEVEKMFGKKRS</sequence>
<protein>
    <submittedName>
        <fullName evidence="6">MYND finger protein</fullName>
    </submittedName>
</protein>
<accession>A0A9P3PCI0</accession>
<dbReference type="PROSITE" id="PS01360">
    <property type="entry name" value="ZF_MYND_1"/>
    <property type="match status" value="1"/>
</dbReference>
<gene>
    <name evidence="6" type="ORF">LshimejAT787_0100480</name>
</gene>
<comment type="caution">
    <text evidence="6">The sequence shown here is derived from an EMBL/GenBank/DDBJ whole genome shotgun (WGS) entry which is preliminary data.</text>
</comment>
<evidence type="ECO:0000256" key="2">
    <source>
        <dbReference type="ARBA" id="ARBA00022771"/>
    </source>
</evidence>
<dbReference type="PROSITE" id="PS50865">
    <property type="entry name" value="ZF_MYND_2"/>
    <property type="match status" value="1"/>
</dbReference>
<name>A0A9P3PCI0_LYOSH</name>
<dbReference type="Pfam" id="PF01753">
    <property type="entry name" value="zf-MYND"/>
    <property type="match status" value="1"/>
</dbReference>
<evidence type="ECO:0000256" key="1">
    <source>
        <dbReference type="ARBA" id="ARBA00022723"/>
    </source>
</evidence>
<evidence type="ECO:0000256" key="4">
    <source>
        <dbReference type="PROSITE-ProRule" id="PRU00134"/>
    </source>
</evidence>
<dbReference type="AlphaFoldDB" id="A0A9P3PCI0"/>
<evidence type="ECO:0000256" key="3">
    <source>
        <dbReference type="ARBA" id="ARBA00022833"/>
    </source>
</evidence>
<keyword evidence="2 4" id="KW-0863">Zinc-finger</keyword>
<feature type="domain" description="MYND-type" evidence="5">
    <location>
        <begin position="5"/>
        <end position="46"/>
    </location>
</feature>
<reference evidence="6" key="1">
    <citation type="submission" date="2022-07" db="EMBL/GenBank/DDBJ databases">
        <title>The genome of Lyophyllum shimeji provides insight into the initial evolution of ectomycorrhizal fungal genome.</title>
        <authorList>
            <person name="Kobayashi Y."/>
            <person name="Shibata T."/>
            <person name="Hirakawa H."/>
            <person name="Shigenobu S."/>
            <person name="Nishiyama T."/>
            <person name="Yamada A."/>
            <person name="Hasebe M."/>
            <person name="Kawaguchi M."/>
        </authorList>
    </citation>
    <scope>NUCLEOTIDE SEQUENCE</scope>
    <source>
        <strain evidence="6">AT787</strain>
    </source>
</reference>
<dbReference type="GO" id="GO:0008270">
    <property type="term" value="F:zinc ion binding"/>
    <property type="evidence" value="ECO:0007669"/>
    <property type="project" value="UniProtKB-KW"/>
</dbReference>
<organism evidence="6 7">
    <name type="scientific">Lyophyllum shimeji</name>
    <name type="common">Hon-shimeji</name>
    <name type="synonym">Tricholoma shimeji</name>
    <dbReference type="NCBI Taxonomy" id="47721"/>
    <lineage>
        <taxon>Eukaryota</taxon>
        <taxon>Fungi</taxon>
        <taxon>Dikarya</taxon>
        <taxon>Basidiomycota</taxon>
        <taxon>Agaricomycotina</taxon>
        <taxon>Agaricomycetes</taxon>
        <taxon>Agaricomycetidae</taxon>
        <taxon>Agaricales</taxon>
        <taxon>Tricholomatineae</taxon>
        <taxon>Lyophyllaceae</taxon>
        <taxon>Lyophyllum</taxon>
    </lineage>
</organism>
<evidence type="ECO:0000259" key="5">
    <source>
        <dbReference type="PROSITE" id="PS50865"/>
    </source>
</evidence>
<proteinExistence type="predicted"/>
<dbReference type="InterPro" id="IPR002893">
    <property type="entry name" value="Znf_MYND"/>
</dbReference>
<dbReference type="Proteomes" id="UP001063166">
    <property type="component" value="Unassembled WGS sequence"/>
</dbReference>
<dbReference type="Gene3D" id="6.10.140.2220">
    <property type="match status" value="1"/>
</dbReference>
<dbReference type="EMBL" id="BRPK01000001">
    <property type="protein sequence ID" value="GLB33163.1"/>
    <property type="molecule type" value="Genomic_DNA"/>
</dbReference>
<keyword evidence="1" id="KW-0479">Metal-binding</keyword>
<keyword evidence="7" id="KW-1185">Reference proteome</keyword>
<keyword evidence="3" id="KW-0862">Zinc</keyword>
<dbReference type="SUPFAM" id="SSF144232">
    <property type="entry name" value="HIT/MYND zinc finger-like"/>
    <property type="match status" value="1"/>
</dbReference>
<evidence type="ECO:0000313" key="7">
    <source>
        <dbReference type="Proteomes" id="UP001063166"/>
    </source>
</evidence>
<evidence type="ECO:0000313" key="6">
    <source>
        <dbReference type="EMBL" id="GLB33163.1"/>
    </source>
</evidence>
<dbReference type="OrthoDB" id="9922773at2759"/>